<proteinExistence type="predicted"/>
<organism evidence="6 7">
    <name type="scientific">Hydra vulgaris</name>
    <name type="common">Hydra</name>
    <name type="synonym">Hydra attenuata</name>
    <dbReference type="NCBI Taxonomy" id="6087"/>
    <lineage>
        <taxon>Eukaryota</taxon>
        <taxon>Metazoa</taxon>
        <taxon>Cnidaria</taxon>
        <taxon>Hydrozoa</taxon>
        <taxon>Hydroidolina</taxon>
        <taxon>Anthoathecata</taxon>
        <taxon>Aplanulata</taxon>
        <taxon>Hydridae</taxon>
        <taxon>Hydra</taxon>
    </lineage>
</organism>
<sequence length="150" mass="17368">MMANSLKSDLMSFGMHCSYPFCRRLDFLPFKCDTCEVFYCVNHFRPVQHNCQKQQIRENYLPQCPLCFQYVVKGINGNNDNTQVERHIESGCKTLIQEKRKKNKCSRNGCKLTSLIPIQCNNCYQSYCVGHRHPADHRCVGLKNLQLVGA</sequence>
<dbReference type="Proteomes" id="UP001652625">
    <property type="component" value="Chromosome 15"/>
</dbReference>
<protein>
    <submittedName>
        <fullName evidence="7">AN1-type zinc finger protein 2B-like isoform X2</fullName>
    </submittedName>
</protein>
<dbReference type="Pfam" id="PF01428">
    <property type="entry name" value="zf-AN1"/>
    <property type="match status" value="2"/>
</dbReference>
<dbReference type="SMART" id="SM00154">
    <property type="entry name" value="ZnF_AN1"/>
    <property type="match status" value="2"/>
</dbReference>
<dbReference type="SUPFAM" id="SSF118310">
    <property type="entry name" value="AN1-like Zinc finger"/>
    <property type="match status" value="2"/>
</dbReference>
<keyword evidence="6" id="KW-1185">Reference proteome</keyword>
<dbReference type="RefSeq" id="XP_065675368.1">
    <property type="nucleotide sequence ID" value="XM_065819296.1"/>
</dbReference>
<evidence type="ECO:0000313" key="7">
    <source>
        <dbReference type="RefSeq" id="XP_065675368.1"/>
    </source>
</evidence>
<dbReference type="Gene3D" id="4.10.1110.10">
    <property type="entry name" value="AN1-like Zinc finger"/>
    <property type="match status" value="2"/>
</dbReference>
<reference evidence="7" key="1">
    <citation type="submission" date="2025-08" db="UniProtKB">
        <authorList>
            <consortium name="RefSeq"/>
        </authorList>
    </citation>
    <scope>IDENTIFICATION</scope>
</reference>
<dbReference type="InterPro" id="IPR000058">
    <property type="entry name" value="Znf_AN1"/>
</dbReference>
<keyword evidence="2 4" id="KW-0863">Zinc-finger</keyword>
<evidence type="ECO:0000256" key="3">
    <source>
        <dbReference type="ARBA" id="ARBA00022833"/>
    </source>
</evidence>
<gene>
    <name evidence="7" type="primary">LOC136073676</name>
</gene>
<evidence type="ECO:0000256" key="2">
    <source>
        <dbReference type="ARBA" id="ARBA00022771"/>
    </source>
</evidence>
<dbReference type="GeneID" id="136073676"/>
<name>A0ABM4DLF1_HYDVU</name>
<feature type="domain" description="AN1-type" evidence="5">
    <location>
        <begin position="99"/>
        <end position="147"/>
    </location>
</feature>
<keyword evidence="1" id="KW-0479">Metal-binding</keyword>
<evidence type="ECO:0000256" key="4">
    <source>
        <dbReference type="PROSITE-ProRule" id="PRU00449"/>
    </source>
</evidence>
<dbReference type="InterPro" id="IPR035896">
    <property type="entry name" value="AN1-like_Znf"/>
</dbReference>
<accession>A0ABM4DLF1</accession>
<evidence type="ECO:0000256" key="1">
    <source>
        <dbReference type="ARBA" id="ARBA00022723"/>
    </source>
</evidence>
<dbReference type="PANTHER" id="PTHR14677:SF40">
    <property type="entry name" value="CDC48-ASSOCIATED UBIQUITIN-LIKE_ZINC FINGER PROTEIN 1"/>
    <property type="match status" value="1"/>
</dbReference>
<dbReference type="PANTHER" id="PTHR14677">
    <property type="entry name" value="ARSENITE INDUCUBLE RNA ASSOCIATED PROTEIN AIP-1-RELATED"/>
    <property type="match status" value="1"/>
</dbReference>
<evidence type="ECO:0000259" key="5">
    <source>
        <dbReference type="PROSITE" id="PS51039"/>
    </source>
</evidence>
<evidence type="ECO:0000313" key="6">
    <source>
        <dbReference type="Proteomes" id="UP001652625"/>
    </source>
</evidence>
<feature type="domain" description="AN1-type" evidence="5">
    <location>
        <begin position="11"/>
        <end position="59"/>
    </location>
</feature>
<dbReference type="PROSITE" id="PS51039">
    <property type="entry name" value="ZF_AN1"/>
    <property type="match status" value="2"/>
</dbReference>
<keyword evidence="3" id="KW-0862">Zinc</keyword>